<comment type="function">
    <text evidence="2">May be involved in the metabolism of insect hormones and in the breakdown of synthetic insecticides.</text>
</comment>
<comment type="catalytic activity">
    <reaction evidence="15">
        <text>an organic molecule + reduced [NADPH--hemoprotein reductase] + O2 = an alcohol + oxidized [NADPH--hemoprotein reductase] + H2O + H(+)</text>
        <dbReference type="Rhea" id="RHEA:17149"/>
        <dbReference type="Rhea" id="RHEA-COMP:11964"/>
        <dbReference type="Rhea" id="RHEA-COMP:11965"/>
        <dbReference type="ChEBI" id="CHEBI:15377"/>
        <dbReference type="ChEBI" id="CHEBI:15378"/>
        <dbReference type="ChEBI" id="CHEBI:15379"/>
        <dbReference type="ChEBI" id="CHEBI:30879"/>
        <dbReference type="ChEBI" id="CHEBI:57618"/>
        <dbReference type="ChEBI" id="CHEBI:58210"/>
        <dbReference type="ChEBI" id="CHEBI:142491"/>
        <dbReference type="EC" id="1.14.14.1"/>
    </reaction>
</comment>
<reference evidence="18" key="1">
    <citation type="journal article" date="2016" name="Insect Biochem. Mol. Biol.">
        <title>Multifaceted biological insights from a draft genome sequence of the tobacco hornworm moth, Manduca sexta.</title>
        <authorList>
            <person name="Kanost M.R."/>
            <person name="Arrese E.L."/>
            <person name="Cao X."/>
            <person name="Chen Y.R."/>
            <person name="Chellapilla S."/>
            <person name="Goldsmith M.R."/>
            <person name="Grosse-Wilde E."/>
            <person name="Heckel D.G."/>
            <person name="Herndon N."/>
            <person name="Jiang H."/>
            <person name="Papanicolaou A."/>
            <person name="Qu J."/>
            <person name="Soulages J.L."/>
            <person name="Vogel H."/>
            <person name="Walters J."/>
            <person name="Waterhouse R.M."/>
            <person name="Ahn S.J."/>
            <person name="Almeida F.C."/>
            <person name="An C."/>
            <person name="Aqrawi P."/>
            <person name="Bretschneider A."/>
            <person name="Bryant W.B."/>
            <person name="Bucks S."/>
            <person name="Chao H."/>
            <person name="Chevignon G."/>
            <person name="Christen J.M."/>
            <person name="Clarke D.F."/>
            <person name="Dittmer N.T."/>
            <person name="Ferguson L.C.F."/>
            <person name="Garavelou S."/>
            <person name="Gordon K.H.J."/>
            <person name="Gunaratna R.T."/>
            <person name="Han Y."/>
            <person name="Hauser F."/>
            <person name="He Y."/>
            <person name="Heidel-Fischer H."/>
            <person name="Hirsh A."/>
            <person name="Hu Y."/>
            <person name="Jiang H."/>
            <person name="Kalra D."/>
            <person name="Klinner C."/>
            <person name="Konig C."/>
            <person name="Kovar C."/>
            <person name="Kroll A.R."/>
            <person name="Kuwar S.S."/>
            <person name="Lee S.L."/>
            <person name="Lehman R."/>
            <person name="Li K."/>
            <person name="Li Z."/>
            <person name="Liang H."/>
            <person name="Lovelace S."/>
            <person name="Lu Z."/>
            <person name="Mansfield J.H."/>
            <person name="McCulloch K.J."/>
            <person name="Mathew T."/>
            <person name="Morton B."/>
            <person name="Muzny D.M."/>
            <person name="Neunemann D."/>
            <person name="Ongeri F."/>
            <person name="Pauchet Y."/>
            <person name="Pu L.L."/>
            <person name="Pyrousis I."/>
            <person name="Rao X.J."/>
            <person name="Redding A."/>
            <person name="Roesel C."/>
            <person name="Sanchez-Gracia A."/>
            <person name="Schaack S."/>
            <person name="Shukla A."/>
            <person name="Tetreau G."/>
            <person name="Wang Y."/>
            <person name="Xiong G.H."/>
            <person name="Traut W."/>
            <person name="Walsh T.K."/>
            <person name="Worley K.C."/>
            <person name="Wu D."/>
            <person name="Wu W."/>
            <person name="Wu Y.Q."/>
            <person name="Zhang X."/>
            <person name="Zou Z."/>
            <person name="Zucker H."/>
            <person name="Briscoe A.D."/>
            <person name="Burmester T."/>
            <person name="Clem R.J."/>
            <person name="Feyereisen R."/>
            <person name="Grimmelikhuijzen C.J.P."/>
            <person name="Hamodrakas S.J."/>
            <person name="Hansson B.S."/>
            <person name="Huguet E."/>
            <person name="Jermiin L.S."/>
            <person name="Lan Q."/>
            <person name="Lehman H.K."/>
            <person name="Lorenzen M."/>
            <person name="Merzendorfer H."/>
            <person name="Michalopoulos I."/>
            <person name="Morton D.B."/>
            <person name="Muthukrishnan S."/>
            <person name="Oakeshott J.G."/>
            <person name="Palmer W."/>
            <person name="Park Y."/>
            <person name="Passarelli A.L."/>
            <person name="Rozas J."/>
            <person name="Schwartz L.M."/>
            <person name="Smith W."/>
            <person name="Southgate A."/>
            <person name="Vilcinskas A."/>
            <person name="Vogt R."/>
            <person name="Wang P."/>
            <person name="Werren J."/>
            <person name="Yu X.Q."/>
            <person name="Zhou J.J."/>
            <person name="Brown S.J."/>
            <person name="Scherer S.E."/>
            <person name="Richards S."/>
            <person name="Blissard G.W."/>
        </authorList>
    </citation>
    <scope>NUCLEOTIDE SEQUENCE</scope>
</reference>
<evidence type="ECO:0000256" key="2">
    <source>
        <dbReference type="ARBA" id="ARBA00003690"/>
    </source>
</evidence>
<evidence type="ECO:0000256" key="3">
    <source>
        <dbReference type="ARBA" id="ARBA00004174"/>
    </source>
</evidence>
<evidence type="ECO:0000256" key="11">
    <source>
        <dbReference type="ARBA" id="ARBA00023002"/>
    </source>
</evidence>
<dbReference type="InterPro" id="IPR017972">
    <property type="entry name" value="Cyt_P450_CS"/>
</dbReference>
<dbReference type="GO" id="GO:0016712">
    <property type="term" value="F:oxidoreductase activity, acting on paired donors, with incorporation or reduction of molecular oxygen, reduced flavin or flavoprotein as one donor, and incorporation of one atom of oxygen"/>
    <property type="evidence" value="ECO:0007669"/>
    <property type="project" value="UniProtKB-EC"/>
</dbReference>
<evidence type="ECO:0000256" key="14">
    <source>
        <dbReference type="ARBA" id="ARBA00023136"/>
    </source>
</evidence>
<dbReference type="FunFam" id="1.10.630.10:FF:000182">
    <property type="entry name" value="Cytochrome P450 3A4"/>
    <property type="match status" value="1"/>
</dbReference>
<dbReference type="EMBL" id="JH668298">
    <property type="protein sequence ID" value="KAG6442950.1"/>
    <property type="molecule type" value="Genomic_DNA"/>
</dbReference>
<keyword evidence="8 16" id="KW-0479">Metal-binding</keyword>
<dbReference type="GO" id="GO:0005506">
    <property type="term" value="F:iron ion binding"/>
    <property type="evidence" value="ECO:0007669"/>
    <property type="project" value="InterPro"/>
</dbReference>
<dbReference type="Proteomes" id="UP000791440">
    <property type="component" value="Unassembled WGS sequence"/>
</dbReference>
<dbReference type="InterPro" id="IPR001128">
    <property type="entry name" value="Cyt_P450"/>
</dbReference>
<feature type="binding site" description="axial binding residue" evidence="16">
    <location>
        <position position="435"/>
    </location>
    <ligand>
        <name>heme</name>
        <dbReference type="ChEBI" id="CHEBI:30413"/>
    </ligand>
    <ligandPart>
        <name>Fe</name>
        <dbReference type="ChEBI" id="CHEBI:18248"/>
    </ligandPart>
</feature>
<dbReference type="GO" id="GO:0005789">
    <property type="term" value="C:endoplasmic reticulum membrane"/>
    <property type="evidence" value="ECO:0007669"/>
    <property type="project" value="UniProtKB-SubCell"/>
</dbReference>
<comment type="caution">
    <text evidence="18">The sequence shown here is derived from an EMBL/GenBank/DDBJ whole genome shotgun (WGS) entry which is preliminary data.</text>
</comment>
<protein>
    <recommendedName>
        <fullName evidence="6">unspecific monooxygenase</fullName>
        <ecNumber evidence="6">1.14.14.1</ecNumber>
    </recommendedName>
</protein>
<dbReference type="GO" id="GO:0020037">
    <property type="term" value="F:heme binding"/>
    <property type="evidence" value="ECO:0007669"/>
    <property type="project" value="InterPro"/>
</dbReference>
<dbReference type="PROSITE" id="PS00086">
    <property type="entry name" value="CYTOCHROME_P450"/>
    <property type="match status" value="1"/>
</dbReference>
<evidence type="ECO:0000256" key="13">
    <source>
        <dbReference type="ARBA" id="ARBA00023033"/>
    </source>
</evidence>
<comment type="subcellular location">
    <subcellularLocation>
        <location evidence="4">Endoplasmic reticulum membrane</location>
        <topology evidence="4">Peripheral membrane protein</topology>
    </subcellularLocation>
    <subcellularLocation>
        <location evidence="3">Microsome membrane</location>
        <topology evidence="3">Peripheral membrane protein</topology>
    </subcellularLocation>
</comment>
<evidence type="ECO:0000256" key="16">
    <source>
        <dbReference type="PIRSR" id="PIRSR602401-1"/>
    </source>
</evidence>
<evidence type="ECO:0000256" key="6">
    <source>
        <dbReference type="ARBA" id="ARBA00012109"/>
    </source>
</evidence>
<accession>A0A921YP88</accession>
<evidence type="ECO:0000256" key="8">
    <source>
        <dbReference type="ARBA" id="ARBA00022723"/>
    </source>
</evidence>
<evidence type="ECO:0000256" key="7">
    <source>
        <dbReference type="ARBA" id="ARBA00022617"/>
    </source>
</evidence>
<reference evidence="18" key="2">
    <citation type="submission" date="2020-12" db="EMBL/GenBank/DDBJ databases">
        <authorList>
            <person name="Kanost M."/>
        </authorList>
    </citation>
    <scope>NUCLEOTIDE SEQUENCE</scope>
</reference>
<evidence type="ECO:0000256" key="4">
    <source>
        <dbReference type="ARBA" id="ARBA00004406"/>
    </source>
</evidence>
<name>A0A921YP88_MANSE</name>
<dbReference type="InterPro" id="IPR050476">
    <property type="entry name" value="Insect_CytP450_Detox"/>
</dbReference>
<keyword evidence="7 16" id="KW-0349">Heme</keyword>
<evidence type="ECO:0000256" key="10">
    <source>
        <dbReference type="ARBA" id="ARBA00022848"/>
    </source>
</evidence>
<keyword evidence="11 17" id="KW-0560">Oxidoreductase</keyword>
<sequence length="491" mass="56798">MIFQVLLILCVILILVLVTKKNKYWIKRGLVQEDGIFWRFIFGDRSLAEYCKETYDKYKEEHIGLDFGSTPTLMVKNLDDIASVLAGDFQSFHHRGIFLNKNDLLADNILFIGDYPRWKILRQKLTPVFTSLRLKTMFYSIDKCAQDFVDLIESDEKLREKPFNILYSYTTSSIGAAIFGIDTRGQNAMDSPLLNMAWKVLKPSFFTHMTFFISSLSPTLFKMLQLRLFGEYEDFFIGTVKRVFESRRNAEKRNDFIDVCLELQKNGIMSDPNTGYELEPTDELLAAQAFFFFMAGADTTANAIHFSLLELAANPTILAKLHDNIDNVFKDGKTELTFEDLDKLHYIDMVVNEAMRKYPPIGLIQRLCTKNTALPSNNMQIERGTEILIPVYAIHRDENLFPNPDLFDPERFTPDRVKDMENYSYMAFGGGNRICIGVRFARLQVKACLARLLSKFTLKEQAYEPKRFERSSFSLRDADAKYELVPRNMNK</sequence>
<evidence type="ECO:0000256" key="17">
    <source>
        <dbReference type="RuleBase" id="RU000461"/>
    </source>
</evidence>
<gene>
    <name evidence="18" type="ORF">O3G_MSEX002590</name>
</gene>
<evidence type="ECO:0000256" key="9">
    <source>
        <dbReference type="ARBA" id="ARBA00022824"/>
    </source>
</evidence>
<dbReference type="AlphaFoldDB" id="A0A921YP88"/>
<dbReference type="EMBL" id="JH668298">
    <property type="protein sequence ID" value="KAG6442949.1"/>
    <property type="molecule type" value="Genomic_DNA"/>
</dbReference>
<evidence type="ECO:0000256" key="1">
    <source>
        <dbReference type="ARBA" id="ARBA00001971"/>
    </source>
</evidence>
<keyword evidence="10" id="KW-0492">Microsome</keyword>
<dbReference type="PANTHER" id="PTHR24292:SF84">
    <property type="entry name" value="CYTOCHROME P450 28A5-RELATED"/>
    <property type="match status" value="1"/>
</dbReference>
<dbReference type="InterPro" id="IPR002401">
    <property type="entry name" value="Cyt_P450_E_grp-I"/>
</dbReference>
<dbReference type="SUPFAM" id="SSF48264">
    <property type="entry name" value="Cytochrome P450"/>
    <property type="match status" value="1"/>
</dbReference>
<evidence type="ECO:0000313" key="19">
    <source>
        <dbReference type="Proteomes" id="UP000791440"/>
    </source>
</evidence>
<evidence type="ECO:0000256" key="15">
    <source>
        <dbReference type="ARBA" id="ARBA00047827"/>
    </source>
</evidence>
<evidence type="ECO:0000313" key="18">
    <source>
        <dbReference type="EMBL" id="KAG6442950.1"/>
    </source>
</evidence>
<organism evidence="18 19">
    <name type="scientific">Manduca sexta</name>
    <name type="common">Tobacco hawkmoth</name>
    <name type="synonym">Tobacco hornworm</name>
    <dbReference type="NCBI Taxonomy" id="7130"/>
    <lineage>
        <taxon>Eukaryota</taxon>
        <taxon>Metazoa</taxon>
        <taxon>Ecdysozoa</taxon>
        <taxon>Arthropoda</taxon>
        <taxon>Hexapoda</taxon>
        <taxon>Insecta</taxon>
        <taxon>Pterygota</taxon>
        <taxon>Neoptera</taxon>
        <taxon>Endopterygota</taxon>
        <taxon>Lepidoptera</taxon>
        <taxon>Glossata</taxon>
        <taxon>Ditrysia</taxon>
        <taxon>Bombycoidea</taxon>
        <taxon>Sphingidae</taxon>
        <taxon>Sphinginae</taxon>
        <taxon>Sphingini</taxon>
        <taxon>Manduca</taxon>
    </lineage>
</organism>
<comment type="similarity">
    <text evidence="5 17">Belongs to the cytochrome P450 family.</text>
</comment>
<dbReference type="PRINTS" id="PR00463">
    <property type="entry name" value="EP450I"/>
</dbReference>
<keyword evidence="12 16" id="KW-0408">Iron</keyword>
<dbReference type="InterPro" id="IPR036396">
    <property type="entry name" value="Cyt_P450_sf"/>
</dbReference>
<dbReference type="PRINTS" id="PR00385">
    <property type="entry name" value="P450"/>
</dbReference>
<comment type="cofactor">
    <cofactor evidence="1 16">
        <name>heme</name>
        <dbReference type="ChEBI" id="CHEBI:30413"/>
    </cofactor>
</comment>
<dbReference type="EC" id="1.14.14.1" evidence="6"/>
<dbReference type="Gene3D" id="1.10.630.10">
    <property type="entry name" value="Cytochrome P450"/>
    <property type="match status" value="1"/>
</dbReference>
<proteinExistence type="inferred from homology"/>
<evidence type="ECO:0000256" key="5">
    <source>
        <dbReference type="ARBA" id="ARBA00010617"/>
    </source>
</evidence>
<keyword evidence="9" id="KW-0256">Endoplasmic reticulum</keyword>
<keyword evidence="19" id="KW-1185">Reference proteome</keyword>
<dbReference type="Pfam" id="PF00067">
    <property type="entry name" value="p450"/>
    <property type="match status" value="1"/>
</dbReference>
<keyword evidence="14" id="KW-0472">Membrane</keyword>
<evidence type="ECO:0000256" key="12">
    <source>
        <dbReference type="ARBA" id="ARBA00023004"/>
    </source>
</evidence>
<dbReference type="PANTHER" id="PTHR24292">
    <property type="entry name" value="CYTOCHROME P450"/>
    <property type="match status" value="1"/>
</dbReference>
<keyword evidence="13 17" id="KW-0503">Monooxygenase</keyword>
<dbReference type="CDD" id="cd11056">
    <property type="entry name" value="CYP6-like"/>
    <property type="match status" value="1"/>
</dbReference>